<dbReference type="RefSeq" id="WP_073292132.1">
    <property type="nucleotide sequence ID" value="NZ_FRAV01000008.1"/>
</dbReference>
<dbReference type="InterPro" id="IPR006597">
    <property type="entry name" value="Sel1-like"/>
</dbReference>
<dbReference type="PANTHER" id="PTHR11102:SF160">
    <property type="entry name" value="ERAD-ASSOCIATED E3 UBIQUITIN-PROTEIN LIGASE COMPONENT HRD3"/>
    <property type="match status" value="1"/>
</dbReference>
<reference evidence="2" key="1">
    <citation type="submission" date="2016-11" db="EMBL/GenBank/DDBJ databases">
        <authorList>
            <person name="Varghese N."/>
            <person name="Submissions S."/>
        </authorList>
    </citation>
    <scope>NUCLEOTIDE SEQUENCE [LARGE SCALE GENOMIC DNA]</scope>
    <source>
        <strain evidence="2">DSM 26899</strain>
    </source>
</reference>
<dbReference type="SMART" id="SM00671">
    <property type="entry name" value="SEL1"/>
    <property type="match status" value="3"/>
</dbReference>
<keyword evidence="2" id="KW-1185">Reference proteome</keyword>
<dbReference type="Gene3D" id="1.25.40.10">
    <property type="entry name" value="Tetratricopeptide repeat domain"/>
    <property type="match status" value="1"/>
</dbReference>
<sequence>MTKTFKITTTDDWNSLLKKAESGNTNAMNDVAYWYDNGLTIDNIEIVQIQPQLAFEWIKKSYENGNLDGIEKYADYLSNGEYLYCEKNIELAMQLYEKAMNEGSTTATHSLGIEYRNKQNFKKAFELYKKANPSSEFFQELSIGLSHYYAIGTTKYKMKALKIFEKIKIGKNSEYEVDEANYLIGKIYLEGEIVEQSIDKARQYLELADKNGDHRSAQELLIIIGRKKMIN</sequence>
<dbReference type="InterPro" id="IPR050767">
    <property type="entry name" value="Sel1_AlgK"/>
</dbReference>
<accession>A0A1M6VNJ0</accession>
<evidence type="ECO:0000313" key="2">
    <source>
        <dbReference type="Proteomes" id="UP000184364"/>
    </source>
</evidence>
<name>A0A1M6VNJ0_9FLAO</name>
<dbReference type="PANTHER" id="PTHR11102">
    <property type="entry name" value="SEL-1-LIKE PROTEIN"/>
    <property type="match status" value="1"/>
</dbReference>
<dbReference type="Proteomes" id="UP000184364">
    <property type="component" value="Unassembled WGS sequence"/>
</dbReference>
<organism evidence="1 2">
    <name type="scientific">Chryseobacterium polytrichastri</name>
    <dbReference type="NCBI Taxonomy" id="1302687"/>
    <lineage>
        <taxon>Bacteria</taxon>
        <taxon>Pseudomonadati</taxon>
        <taxon>Bacteroidota</taxon>
        <taxon>Flavobacteriia</taxon>
        <taxon>Flavobacteriales</taxon>
        <taxon>Weeksellaceae</taxon>
        <taxon>Chryseobacterium group</taxon>
        <taxon>Chryseobacterium</taxon>
    </lineage>
</organism>
<protein>
    <submittedName>
        <fullName evidence="1">TPR repeat</fullName>
    </submittedName>
</protein>
<evidence type="ECO:0000313" key="1">
    <source>
        <dbReference type="EMBL" id="SHK83082.1"/>
    </source>
</evidence>
<dbReference type="STRING" id="1302687.SAMN05444267_100890"/>
<dbReference type="SUPFAM" id="SSF81901">
    <property type="entry name" value="HCP-like"/>
    <property type="match status" value="2"/>
</dbReference>
<gene>
    <name evidence="1" type="ORF">SAMN05444267_100890</name>
</gene>
<dbReference type="AlphaFoldDB" id="A0A1M6VNJ0"/>
<dbReference type="Pfam" id="PF08238">
    <property type="entry name" value="Sel1"/>
    <property type="match status" value="4"/>
</dbReference>
<dbReference type="InterPro" id="IPR011990">
    <property type="entry name" value="TPR-like_helical_dom_sf"/>
</dbReference>
<dbReference type="EMBL" id="FRAV01000008">
    <property type="protein sequence ID" value="SHK83082.1"/>
    <property type="molecule type" value="Genomic_DNA"/>
</dbReference>
<dbReference type="OrthoDB" id="1287940at2"/>
<proteinExistence type="predicted"/>